<dbReference type="Proteomes" id="UP000799444">
    <property type="component" value="Unassembled WGS sequence"/>
</dbReference>
<sequence length="394" mass="45377">MSAHVIQWQVLASPYRCIASSPSTQEQQQHLTTTSTRLSSHFATLICYETRTTQTRLLVILRRNPSAVPRTERGCCSLLLHLHACTSTPAPPRLPSMCIFNFRRKQRPHDRNNPRATYDCYPARPRPPPSTTALSHGPVHDQMQSPLVGRLPKELRIVIYEIVLGDDRLTHIDPYRDNSEDRLERAGHRRCVEEDSLFPTWQHCCFAPWSLWGTKCLSNRHPSNDHLTSLLKTCRLIYVEAVDSLYKCNTFSFKGARGVLAICDLIPPPQWLMIRHVHMSTKFFLPLDFLTSERDLPPENLERWRKACISIGKCSLRSLVLELTVLDMLEHYDRPEFANDESLISILEPVKHLTAQTFVIEINMNLSKVVLEKLDPTKFTLLYKKRPCRDGYGI</sequence>
<reference evidence="3" key="1">
    <citation type="journal article" date="2020" name="Stud. Mycol.">
        <title>101 Dothideomycetes genomes: a test case for predicting lifestyles and emergence of pathogens.</title>
        <authorList>
            <person name="Haridas S."/>
            <person name="Albert R."/>
            <person name="Binder M."/>
            <person name="Bloem J."/>
            <person name="Labutti K."/>
            <person name="Salamov A."/>
            <person name="Andreopoulos B."/>
            <person name="Baker S."/>
            <person name="Barry K."/>
            <person name="Bills G."/>
            <person name="Bluhm B."/>
            <person name="Cannon C."/>
            <person name="Castanera R."/>
            <person name="Culley D."/>
            <person name="Daum C."/>
            <person name="Ezra D."/>
            <person name="Gonzalez J."/>
            <person name="Henrissat B."/>
            <person name="Kuo A."/>
            <person name="Liang C."/>
            <person name="Lipzen A."/>
            <person name="Lutzoni F."/>
            <person name="Magnuson J."/>
            <person name="Mondo S."/>
            <person name="Nolan M."/>
            <person name="Ohm R."/>
            <person name="Pangilinan J."/>
            <person name="Park H.-J."/>
            <person name="Ramirez L."/>
            <person name="Alfaro M."/>
            <person name="Sun H."/>
            <person name="Tritt A."/>
            <person name="Yoshinaga Y."/>
            <person name="Zwiers L.-H."/>
            <person name="Turgeon B."/>
            <person name="Goodwin S."/>
            <person name="Spatafora J."/>
            <person name="Crous P."/>
            <person name="Grigoriev I."/>
        </authorList>
    </citation>
    <scope>NUCLEOTIDE SEQUENCE</scope>
    <source>
        <strain evidence="3">CBS 125425</strain>
    </source>
</reference>
<dbReference type="OrthoDB" id="4757095at2759"/>
<dbReference type="Pfam" id="PF24864">
    <property type="entry name" value="DUF7730"/>
    <property type="match status" value="1"/>
</dbReference>
<keyword evidence="4" id="KW-1185">Reference proteome</keyword>
<accession>A0A9P4UX72</accession>
<evidence type="ECO:0000256" key="1">
    <source>
        <dbReference type="SAM" id="MobiDB-lite"/>
    </source>
</evidence>
<comment type="caution">
    <text evidence="3">The sequence shown here is derived from an EMBL/GenBank/DDBJ whole genome shotgun (WGS) entry which is preliminary data.</text>
</comment>
<dbReference type="InterPro" id="IPR056632">
    <property type="entry name" value="DUF7730"/>
</dbReference>
<organism evidence="3 4">
    <name type="scientific">Polyplosphaeria fusca</name>
    <dbReference type="NCBI Taxonomy" id="682080"/>
    <lineage>
        <taxon>Eukaryota</taxon>
        <taxon>Fungi</taxon>
        <taxon>Dikarya</taxon>
        <taxon>Ascomycota</taxon>
        <taxon>Pezizomycotina</taxon>
        <taxon>Dothideomycetes</taxon>
        <taxon>Pleosporomycetidae</taxon>
        <taxon>Pleosporales</taxon>
        <taxon>Tetraplosphaeriaceae</taxon>
        <taxon>Polyplosphaeria</taxon>
    </lineage>
</organism>
<name>A0A9P4UX72_9PLEO</name>
<proteinExistence type="predicted"/>
<dbReference type="AlphaFoldDB" id="A0A9P4UX72"/>
<protein>
    <recommendedName>
        <fullName evidence="2">DUF7730 domain-containing protein</fullName>
    </recommendedName>
</protein>
<evidence type="ECO:0000259" key="2">
    <source>
        <dbReference type="Pfam" id="PF24864"/>
    </source>
</evidence>
<feature type="region of interest" description="Disordered" evidence="1">
    <location>
        <begin position="108"/>
        <end position="143"/>
    </location>
</feature>
<feature type="domain" description="DUF7730" evidence="2">
    <location>
        <begin position="140"/>
        <end position="359"/>
    </location>
</feature>
<dbReference type="PANTHER" id="PTHR38790">
    <property type="entry name" value="2EXR DOMAIN-CONTAINING PROTEIN-RELATED"/>
    <property type="match status" value="1"/>
</dbReference>
<dbReference type="EMBL" id="ML996271">
    <property type="protein sequence ID" value="KAF2728671.1"/>
    <property type="molecule type" value="Genomic_DNA"/>
</dbReference>
<gene>
    <name evidence="3" type="ORF">EJ04DRAFT_90986</name>
</gene>
<evidence type="ECO:0000313" key="3">
    <source>
        <dbReference type="EMBL" id="KAF2728671.1"/>
    </source>
</evidence>
<evidence type="ECO:0000313" key="4">
    <source>
        <dbReference type="Proteomes" id="UP000799444"/>
    </source>
</evidence>
<dbReference type="PANTHER" id="PTHR38790:SF4">
    <property type="entry name" value="2EXR DOMAIN-CONTAINING PROTEIN"/>
    <property type="match status" value="1"/>
</dbReference>